<keyword evidence="3" id="KW-1185">Reference proteome</keyword>
<accession>A0A4Q0VMH6</accession>
<dbReference type="SUPFAM" id="SSF53850">
    <property type="entry name" value="Periplasmic binding protein-like II"/>
    <property type="match status" value="1"/>
</dbReference>
<gene>
    <name evidence="2" type="ORF">DS745_21120</name>
</gene>
<dbReference type="Pfam" id="PF01547">
    <property type="entry name" value="SBP_bac_1"/>
    <property type="match status" value="1"/>
</dbReference>
<dbReference type="InterPro" id="IPR006059">
    <property type="entry name" value="SBP"/>
</dbReference>
<dbReference type="PANTHER" id="PTHR43649">
    <property type="entry name" value="ARABINOSE-BINDING PROTEIN-RELATED"/>
    <property type="match status" value="1"/>
</dbReference>
<evidence type="ECO:0000313" key="2">
    <source>
        <dbReference type="EMBL" id="RXI96244.1"/>
    </source>
</evidence>
<dbReference type="Gene3D" id="2.60.120.260">
    <property type="entry name" value="Galactose-binding domain-like"/>
    <property type="match status" value="2"/>
</dbReference>
<keyword evidence="1" id="KW-0472">Membrane</keyword>
<dbReference type="AlphaFoldDB" id="A0A4Q0VMH6"/>
<proteinExistence type="predicted"/>
<dbReference type="InterPro" id="IPR050490">
    <property type="entry name" value="Bact_solute-bd_prot1"/>
</dbReference>
<dbReference type="Gene3D" id="3.40.190.10">
    <property type="entry name" value="Periplasmic binding protein-like II"/>
    <property type="match status" value="1"/>
</dbReference>
<dbReference type="PANTHER" id="PTHR43649:SF27">
    <property type="entry name" value="EXTRACELLULAR SOLUTE-BINDING PROTEIN FAMILY 1"/>
    <property type="match status" value="1"/>
</dbReference>
<dbReference type="Proteomes" id="UP000290649">
    <property type="component" value="Unassembled WGS sequence"/>
</dbReference>
<evidence type="ECO:0000313" key="3">
    <source>
        <dbReference type="Proteomes" id="UP000290649"/>
    </source>
</evidence>
<comment type="caution">
    <text evidence="2">The sequence shown here is derived from an EMBL/GenBank/DDBJ whole genome shotgun (WGS) entry which is preliminary data.</text>
</comment>
<keyword evidence="1" id="KW-1133">Transmembrane helix</keyword>
<dbReference type="OrthoDB" id="383574at2"/>
<feature type="transmembrane region" description="Helical" evidence="1">
    <location>
        <begin position="12"/>
        <end position="32"/>
    </location>
</feature>
<dbReference type="EMBL" id="QOUX01000047">
    <property type="protein sequence ID" value="RXI96244.1"/>
    <property type="molecule type" value="Genomic_DNA"/>
</dbReference>
<reference evidence="2 3" key="1">
    <citation type="journal article" date="2019" name="Int. J. Syst. Evol. Microbiol.">
        <title>Anaerobacillus alkaliphilus sp. nov., a novel alkaliphilic and moderately halophilic bacterium.</title>
        <authorList>
            <person name="Borsodi A.K."/>
            <person name="Aszalos J.M."/>
            <person name="Bihari P."/>
            <person name="Nagy I."/>
            <person name="Schumann P."/>
            <person name="Sproer C."/>
            <person name="Kovacs A.L."/>
            <person name="Boka K."/>
            <person name="Dobosy P."/>
            <person name="Ovari M."/>
            <person name="Szili-Kovacs T."/>
            <person name="Toth E."/>
        </authorList>
    </citation>
    <scope>NUCLEOTIDE SEQUENCE [LARGE SCALE GENOMIC DNA]</scope>
    <source>
        <strain evidence="2 3">B16-10</strain>
    </source>
</reference>
<evidence type="ECO:0000256" key="1">
    <source>
        <dbReference type="SAM" id="Phobius"/>
    </source>
</evidence>
<sequence length="976" mass="112016">MVGGIFLIYIKVKKITLIAIIIILTFTQIPTYTKVESSGNQEITKKRVNLTNTTSALQEKYSTYVDDSRKLYSGADILIDNIEGIVTDHKFLDVYDGKQVVRIDQNKEVTIRINAPESAFYNIGLSYIIDDQNVLPTQIEMQLNGQFPFYELRNLVFESKWKSPDVNPQDKYGNEIVPQPIKVIDWQEKYISDASYRSSEPFKIFLDKGENEISLKSTEGNLSFRSIRLSKPTELPNYEKAEVSGDNFIVIQGQDIAYRNDSSIRAGALFSVDLTPYQTDKRVLNYLDNQSFKRPGHLVEYEFEVNEPGFYYFGFDYRQNAKADFPVFVNIFINQGTPFQEFQNYPFHYTSKFRDVTVQDPVTKENIPIFLEAGQHTIGFAISLDHLKPTIESVERLINEIQSMSLEMTNLAGPNVDRHRDINVEEFIPGVTEQLFSWAEEMNELYEDLRVFNPTVNELGAFTSLKIAEKQVRSLANEIDKLLVRKNELATGTNSVTAYLGNLIQDINNNGLAINQFYFYQNQEDIPKRKGFFYKQFAKLERLVKSFGSQDYAVDNINPDHLQVWVNRPRQYIEIIQQLIDEQFTPQTGIKVDLSIMPDQNKLILANAANKAPDVAVGVNYALPFEIAIRGALQDLTEFEDFNEVKTRFPEGLHVPATVKDGIYALPDTMNFWVLFYRKDILDSLSLPVPDTIDQVRTYLPELQRRGMNFFYPTAGMAGLKIFAGTMPIIYQNGGRFYNETIGRTALNESASIEGMRQLTELFTIYNIPYDVPSFYQQFRDGSLPIGISDYFMYNLILNAAPEIANSWDIALMPGIKNANGEVERWSAGGAESNLIFKDSTKRDEAWEFLKWWSSTEVQIAFGNTLQTTYGEEYIWNTANMEAYAGLPWITAHKNVVIEQTEWLTEVPRVPGSYMLEREISNAYNSIILDGQNLRNAIDLASKRINRETLRKLEEFGYIRNGEFIEQYPNPEFTND</sequence>
<protein>
    <submittedName>
        <fullName evidence="2">Extracellular solute-binding protein</fullName>
    </submittedName>
</protein>
<organism evidence="2 3">
    <name type="scientific">Anaerobacillus alkaliphilus</name>
    <dbReference type="NCBI Taxonomy" id="1548597"/>
    <lineage>
        <taxon>Bacteria</taxon>
        <taxon>Bacillati</taxon>
        <taxon>Bacillota</taxon>
        <taxon>Bacilli</taxon>
        <taxon>Bacillales</taxon>
        <taxon>Bacillaceae</taxon>
        <taxon>Anaerobacillus</taxon>
    </lineage>
</organism>
<keyword evidence="1" id="KW-0812">Transmembrane</keyword>
<name>A0A4Q0VMH6_9BACI</name>